<dbReference type="GO" id="GO:0006401">
    <property type="term" value="P:RNA catabolic process"/>
    <property type="evidence" value="ECO:0007669"/>
    <property type="project" value="TreeGrafter"/>
</dbReference>
<dbReference type="Gene3D" id="3.90.730.10">
    <property type="entry name" value="Ribonuclease T2-like"/>
    <property type="match status" value="1"/>
</dbReference>
<dbReference type="PANTHER" id="PTHR11240:SF75">
    <property type="entry name" value="RIBONUCLEASE 3"/>
    <property type="match status" value="1"/>
</dbReference>
<accession>A0A443SBD8</accession>
<dbReference type="AlphaFoldDB" id="A0A443SBD8"/>
<dbReference type="PANTHER" id="PTHR11240">
    <property type="entry name" value="RIBONUCLEASE T2"/>
    <property type="match status" value="1"/>
</dbReference>
<dbReference type="OrthoDB" id="435754at2759"/>
<dbReference type="GO" id="GO:0016787">
    <property type="term" value="F:hydrolase activity"/>
    <property type="evidence" value="ECO:0007669"/>
    <property type="project" value="UniProtKB-KW"/>
</dbReference>
<dbReference type="EMBL" id="NCKV01004306">
    <property type="protein sequence ID" value="RWS24876.1"/>
    <property type="molecule type" value="Genomic_DNA"/>
</dbReference>
<dbReference type="SUPFAM" id="SSF55895">
    <property type="entry name" value="Ribonuclease Rh-like"/>
    <property type="match status" value="1"/>
</dbReference>
<dbReference type="PROSITE" id="PS00531">
    <property type="entry name" value="RNASE_T2_2"/>
    <property type="match status" value="1"/>
</dbReference>
<dbReference type="InterPro" id="IPR033130">
    <property type="entry name" value="RNase_T2_His_AS_2"/>
</dbReference>
<evidence type="ECO:0000256" key="3">
    <source>
        <dbReference type="ARBA" id="ARBA00023239"/>
    </source>
</evidence>
<evidence type="ECO:0000313" key="6">
    <source>
        <dbReference type="Proteomes" id="UP000288716"/>
    </source>
</evidence>
<evidence type="ECO:0000256" key="1">
    <source>
        <dbReference type="ARBA" id="ARBA00007469"/>
    </source>
</evidence>
<dbReference type="InterPro" id="IPR036430">
    <property type="entry name" value="RNase_T2-like_sf"/>
</dbReference>
<keyword evidence="2" id="KW-0378">Hydrolase</keyword>
<dbReference type="Pfam" id="PF00445">
    <property type="entry name" value="Ribonuclease_T2"/>
    <property type="match status" value="1"/>
</dbReference>
<gene>
    <name evidence="5" type="ORF">B4U80_13840</name>
</gene>
<dbReference type="GO" id="GO:0003723">
    <property type="term" value="F:RNA binding"/>
    <property type="evidence" value="ECO:0007669"/>
    <property type="project" value="InterPro"/>
</dbReference>
<evidence type="ECO:0000256" key="2">
    <source>
        <dbReference type="ARBA" id="ARBA00022801"/>
    </source>
</evidence>
<reference evidence="5 6" key="1">
    <citation type="journal article" date="2018" name="Gigascience">
        <title>Genomes of trombidid mites reveal novel predicted allergens and laterally-transferred genes associated with secondary metabolism.</title>
        <authorList>
            <person name="Dong X."/>
            <person name="Chaisiri K."/>
            <person name="Xia D."/>
            <person name="Armstrong S.D."/>
            <person name="Fang Y."/>
            <person name="Donnelly M.J."/>
            <person name="Kadowaki T."/>
            <person name="McGarry J.W."/>
            <person name="Darby A.C."/>
            <person name="Makepeace B.L."/>
        </authorList>
    </citation>
    <scope>NUCLEOTIDE SEQUENCE [LARGE SCALE GENOMIC DNA]</scope>
    <source>
        <strain evidence="5">UoL-UT</strain>
    </source>
</reference>
<evidence type="ECO:0000256" key="4">
    <source>
        <dbReference type="RuleBase" id="RU004328"/>
    </source>
</evidence>
<dbReference type="GO" id="GO:0005576">
    <property type="term" value="C:extracellular region"/>
    <property type="evidence" value="ECO:0007669"/>
    <property type="project" value="TreeGrafter"/>
</dbReference>
<sequence length="228" mass="26479">MHALIVFTSNLAQKESEDNLCPKVTFDFIDLSLQWSPGLCAFKKCNPHQKKWTIHGAWPQNNRGRHPESCCFNRFLNDTVLRKLHSDLREHWTSLYGNEKKFWKHEWAKHGTCSYATKQLQGQENYFSQSIKLFKKLDLLTWLSKHSITPQPLGSKSAYQLENIRNAVRNHFGKRVRFSCGVLNNNNSQQTAILQEVHFCFDKNSLQPVDCVRNDDAECGNQGVHFIN</sequence>
<dbReference type="Proteomes" id="UP000288716">
    <property type="component" value="Unassembled WGS sequence"/>
</dbReference>
<organism evidence="5 6">
    <name type="scientific">Leptotrombidium deliense</name>
    <dbReference type="NCBI Taxonomy" id="299467"/>
    <lineage>
        <taxon>Eukaryota</taxon>
        <taxon>Metazoa</taxon>
        <taxon>Ecdysozoa</taxon>
        <taxon>Arthropoda</taxon>
        <taxon>Chelicerata</taxon>
        <taxon>Arachnida</taxon>
        <taxon>Acari</taxon>
        <taxon>Acariformes</taxon>
        <taxon>Trombidiformes</taxon>
        <taxon>Prostigmata</taxon>
        <taxon>Anystina</taxon>
        <taxon>Parasitengona</taxon>
        <taxon>Trombiculoidea</taxon>
        <taxon>Trombiculidae</taxon>
        <taxon>Leptotrombidium</taxon>
    </lineage>
</organism>
<name>A0A443SBD8_9ACAR</name>
<dbReference type="CDD" id="cd00374">
    <property type="entry name" value="RNase_T2"/>
    <property type="match status" value="1"/>
</dbReference>
<dbReference type="GO" id="GO:0033897">
    <property type="term" value="F:ribonuclease T2 activity"/>
    <property type="evidence" value="ECO:0007669"/>
    <property type="project" value="InterPro"/>
</dbReference>
<comment type="similarity">
    <text evidence="1 4">Belongs to the RNase T2 family.</text>
</comment>
<keyword evidence="3" id="KW-0456">Lyase</keyword>
<evidence type="ECO:0000313" key="5">
    <source>
        <dbReference type="EMBL" id="RWS24876.1"/>
    </source>
</evidence>
<comment type="caution">
    <text evidence="5">The sequence shown here is derived from an EMBL/GenBank/DDBJ whole genome shotgun (WGS) entry which is preliminary data.</text>
</comment>
<protein>
    <submittedName>
        <fullName evidence="5">Ribonuclease Oy-like protein</fullName>
    </submittedName>
</protein>
<dbReference type="VEuPathDB" id="VectorBase:LDEU007165"/>
<proteinExistence type="inferred from homology"/>
<dbReference type="InterPro" id="IPR001568">
    <property type="entry name" value="RNase_T2-like"/>
</dbReference>
<keyword evidence="6" id="KW-1185">Reference proteome</keyword>